<organism evidence="1 2">
    <name type="scientific">Laccaria amethystina LaAM-08-1</name>
    <dbReference type="NCBI Taxonomy" id="1095629"/>
    <lineage>
        <taxon>Eukaryota</taxon>
        <taxon>Fungi</taxon>
        <taxon>Dikarya</taxon>
        <taxon>Basidiomycota</taxon>
        <taxon>Agaricomycotina</taxon>
        <taxon>Agaricomycetes</taxon>
        <taxon>Agaricomycetidae</taxon>
        <taxon>Agaricales</taxon>
        <taxon>Agaricineae</taxon>
        <taxon>Hydnangiaceae</taxon>
        <taxon>Laccaria</taxon>
    </lineage>
</organism>
<dbReference type="STRING" id="1095629.A0A0C9WMB5"/>
<protein>
    <recommendedName>
        <fullName evidence="3">Reverse transcriptase domain-containing protein</fullName>
    </recommendedName>
</protein>
<dbReference type="PANTHER" id="PTHR33481">
    <property type="entry name" value="REVERSE TRANSCRIPTASE"/>
    <property type="match status" value="1"/>
</dbReference>
<reference evidence="1 2" key="1">
    <citation type="submission" date="2014-04" db="EMBL/GenBank/DDBJ databases">
        <authorList>
            <consortium name="DOE Joint Genome Institute"/>
            <person name="Kuo A."/>
            <person name="Kohler A."/>
            <person name="Nagy L.G."/>
            <person name="Floudas D."/>
            <person name="Copeland A."/>
            <person name="Barry K.W."/>
            <person name="Cichocki N."/>
            <person name="Veneault-Fourrey C."/>
            <person name="LaButti K."/>
            <person name="Lindquist E.A."/>
            <person name="Lipzen A."/>
            <person name="Lundell T."/>
            <person name="Morin E."/>
            <person name="Murat C."/>
            <person name="Sun H."/>
            <person name="Tunlid A."/>
            <person name="Henrissat B."/>
            <person name="Grigoriev I.V."/>
            <person name="Hibbett D.S."/>
            <person name="Martin F."/>
            <person name="Nordberg H.P."/>
            <person name="Cantor M.N."/>
            <person name="Hua S.X."/>
        </authorList>
    </citation>
    <scope>NUCLEOTIDE SEQUENCE [LARGE SCALE GENOMIC DNA]</scope>
    <source>
        <strain evidence="1 2">LaAM-08-1</strain>
    </source>
</reference>
<sequence length="191" mass="21594">MTNRYLREPTGDGGKSRVPTLKVASEDTNGLLREVNTNEGKARALAHLFFPKKPDVSRVPENYEYPEPLPQPPPITPEQIIRQIKRLSPFKTCGPDEIPNVVLQKCLGQLLDHLVHLFRGVFMLRTYFQGWREFTTAVLRKPSKPCYEVPKAYRPIALLCTIPKVLTAIVAEDIAHLVEKNTLLPDTHFGG</sequence>
<evidence type="ECO:0000313" key="2">
    <source>
        <dbReference type="Proteomes" id="UP000054477"/>
    </source>
</evidence>
<dbReference type="EMBL" id="KN838679">
    <property type="protein sequence ID" value="KIJ98004.1"/>
    <property type="molecule type" value="Genomic_DNA"/>
</dbReference>
<dbReference type="Proteomes" id="UP000054477">
    <property type="component" value="Unassembled WGS sequence"/>
</dbReference>
<dbReference type="AlphaFoldDB" id="A0A0C9WMB5"/>
<gene>
    <name evidence="1" type="ORF">K443DRAFT_104713</name>
</gene>
<reference evidence="2" key="2">
    <citation type="submission" date="2015-01" db="EMBL/GenBank/DDBJ databases">
        <title>Evolutionary Origins and Diversification of the Mycorrhizal Mutualists.</title>
        <authorList>
            <consortium name="DOE Joint Genome Institute"/>
            <consortium name="Mycorrhizal Genomics Consortium"/>
            <person name="Kohler A."/>
            <person name="Kuo A."/>
            <person name="Nagy L.G."/>
            <person name="Floudas D."/>
            <person name="Copeland A."/>
            <person name="Barry K.W."/>
            <person name="Cichocki N."/>
            <person name="Veneault-Fourrey C."/>
            <person name="LaButti K."/>
            <person name="Lindquist E.A."/>
            <person name="Lipzen A."/>
            <person name="Lundell T."/>
            <person name="Morin E."/>
            <person name="Murat C."/>
            <person name="Riley R."/>
            <person name="Ohm R."/>
            <person name="Sun H."/>
            <person name="Tunlid A."/>
            <person name="Henrissat B."/>
            <person name="Grigoriev I.V."/>
            <person name="Hibbett D.S."/>
            <person name="Martin F."/>
        </authorList>
    </citation>
    <scope>NUCLEOTIDE SEQUENCE [LARGE SCALE GENOMIC DNA]</scope>
    <source>
        <strain evidence="2">LaAM-08-1</strain>
    </source>
</reference>
<accession>A0A0C9WMB5</accession>
<keyword evidence="2" id="KW-1185">Reference proteome</keyword>
<feature type="non-terminal residue" evidence="1">
    <location>
        <position position="191"/>
    </location>
</feature>
<evidence type="ECO:0000313" key="1">
    <source>
        <dbReference type="EMBL" id="KIJ98004.1"/>
    </source>
</evidence>
<name>A0A0C9WMB5_9AGAR</name>
<proteinExistence type="predicted"/>
<dbReference type="PANTHER" id="PTHR33481:SF1">
    <property type="entry name" value="ENDONUCLEASE_EXONUCLEASE_PHOSPHATASE DOMAIN-CONTAINING PROTEIN-RELATED"/>
    <property type="match status" value="1"/>
</dbReference>
<evidence type="ECO:0008006" key="3">
    <source>
        <dbReference type="Google" id="ProtNLM"/>
    </source>
</evidence>
<dbReference type="OrthoDB" id="412006at2759"/>
<dbReference type="HOGENOM" id="CLU_141388_0_0_1"/>